<reference evidence="2 3" key="1">
    <citation type="submission" date="2019-02" db="EMBL/GenBank/DDBJ databases">
        <title>Deep-cultivation of Planctomycetes and their phenomic and genomic characterization uncovers novel biology.</title>
        <authorList>
            <person name="Wiegand S."/>
            <person name="Jogler M."/>
            <person name="Boedeker C."/>
            <person name="Pinto D."/>
            <person name="Vollmers J."/>
            <person name="Rivas-Marin E."/>
            <person name="Kohn T."/>
            <person name="Peeters S.H."/>
            <person name="Heuer A."/>
            <person name="Rast P."/>
            <person name="Oberbeckmann S."/>
            <person name="Bunk B."/>
            <person name="Jeske O."/>
            <person name="Meyerdierks A."/>
            <person name="Storesund J.E."/>
            <person name="Kallscheuer N."/>
            <person name="Luecker S."/>
            <person name="Lage O.M."/>
            <person name="Pohl T."/>
            <person name="Merkel B.J."/>
            <person name="Hornburger P."/>
            <person name="Mueller R.-W."/>
            <person name="Bruemmer F."/>
            <person name="Labrenz M."/>
            <person name="Spormann A.M."/>
            <person name="Op den Camp H."/>
            <person name="Overmann J."/>
            <person name="Amann R."/>
            <person name="Jetten M.S.M."/>
            <person name="Mascher T."/>
            <person name="Medema M.H."/>
            <person name="Devos D.P."/>
            <person name="Kaster A.-K."/>
            <person name="Ovreas L."/>
            <person name="Rohde M."/>
            <person name="Galperin M.Y."/>
            <person name="Jogler C."/>
        </authorList>
    </citation>
    <scope>NUCLEOTIDE SEQUENCE [LARGE SCALE GENOMIC DNA]</scope>
    <source>
        <strain evidence="2 3">Pan189</strain>
    </source>
</reference>
<name>A0A517QXJ8_9PLAN</name>
<feature type="region of interest" description="Disordered" evidence="1">
    <location>
        <begin position="87"/>
        <end position="107"/>
    </location>
</feature>
<protein>
    <submittedName>
        <fullName evidence="2">Uncharacterized protein</fullName>
    </submittedName>
</protein>
<proteinExistence type="predicted"/>
<dbReference type="EMBL" id="CP036268">
    <property type="protein sequence ID" value="QDT36313.1"/>
    <property type="molecule type" value="Genomic_DNA"/>
</dbReference>
<dbReference type="RefSeq" id="WP_145362524.1">
    <property type="nucleotide sequence ID" value="NZ_CP036268.1"/>
</dbReference>
<dbReference type="KEGG" id="svp:Pan189_06690"/>
<accession>A0A517QXJ8</accession>
<sequence>MSTKTGIADRRPLDPIRELRLRRWARENYVTGEERNAGWHPIVLDEMSRRDAEMAKPSRSSFVPLAPGTSHEVHAAHETLAGPKFARSRVRSNETADLPEWSLVESD</sequence>
<evidence type="ECO:0000313" key="2">
    <source>
        <dbReference type="EMBL" id="QDT36313.1"/>
    </source>
</evidence>
<dbReference type="Proteomes" id="UP000317318">
    <property type="component" value="Chromosome"/>
</dbReference>
<organism evidence="2 3">
    <name type="scientific">Stratiformator vulcanicus</name>
    <dbReference type="NCBI Taxonomy" id="2527980"/>
    <lineage>
        <taxon>Bacteria</taxon>
        <taxon>Pseudomonadati</taxon>
        <taxon>Planctomycetota</taxon>
        <taxon>Planctomycetia</taxon>
        <taxon>Planctomycetales</taxon>
        <taxon>Planctomycetaceae</taxon>
        <taxon>Stratiformator</taxon>
    </lineage>
</organism>
<dbReference type="AlphaFoldDB" id="A0A517QXJ8"/>
<gene>
    <name evidence="2" type="ORF">Pan189_06690</name>
</gene>
<keyword evidence="3" id="KW-1185">Reference proteome</keyword>
<dbReference type="OrthoDB" id="287521at2"/>
<evidence type="ECO:0000313" key="3">
    <source>
        <dbReference type="Proteomes" id="UP000317318"/>
    </source>
</evidence>
<evidence type="ECO:0000256" key="1">
    <source>
        <dbReference type="SAM" id="MobiDB-lite"/>
    </source>
</evidence>